<keyword evidence="1" id="KW-0812">Transmembrane</keyword>
<dbReference type="Proteomes" id="UP000678228">
    <property type="component" value="Unassembled WGS sequence"/>
</dbReference>
<comment type="caution">
    <text evidence="2">The sequence shown here is derived from an EMBL/GenBank/DDBJ whole genome shotgun (WGS) entry which is preliminary data.</text>
</comment>
<protein>
    <submittedName>
        <fullName evidence="2">Uncharacterized protein</fullName>
    </submittedName>
</protein>
<reference evidence="2" key="1">
    <citation type="submission" date="2021-03" db="EMBL/GenBank/DDBJ databases">
        <title>Bacillus suaedae sp. nov., isolated from Suaeda aralocaspica.</title>
        <authorList>
            <person name="Lei R.F.R."/>
        </authorList>
    </citation>
    <scope>NUCLEOTIDE SEQUENCE</scope>
    <source>
        <strain evidence="2">YZJH907-2</strain>
    </source>
</reference>
<keyword evidence="3" id="KW-1185">Reference proteome</keyword>
<keyword evidence="1" id="KW-1133">Transmembrane helix</keyword>
<dbReference type="AlphaFoldDB" id="A0A941ANE8"/>
<feature type="transmembrane region" description="Helical" evidence="1">
    <location>
        <begin position="54"/>
        <end position="75"/>
    </location>
</feature>
<sequence length="76" mass="9047">MLERFQFSFGVIWVISLTILLITDSNFFQMYILLSLFLWLLVKGSSEYKKDSEAFLPYWYFIMSGITLLIAILLFF</sequence>
<proteinExistence type="predicted"/>
<dbReference type="EMBL" id="JAGKSQ010000001">
    <property type="protein sequence ID" value="MBP3950247.1"/>
    <property type="molecule type" value="Genomic_DNA"/>
</dbReference>
<keyword evidence="1" id="KW-0472">Membrane</keyword>
<organism evidence="2 3">
    <name type="scientific">Halalkalibacter suaedae</name>
    <dbReference type="NCBI Taxonomy" id="2822140"/>
    <lineage>
        <taxon>Bacteria</taxon>
        <taxon>Bacillati</taxon>
        <taxon>Bacillota</taxon>
        <taxon>Bacilli</taxon>
        <taxon>Bacillales</taxon>
        <taxon>Bacillaceae</taxon>
        <taxon>Halalkalibacter</taxon>
    </lineage>
</organism>
<evidence type="ECO:0000313" key="2">
    <source>
        <dbReference type="EMBL" id="MBP3950247.1"/>
    </source>
</evidence>
<feature type="transmembrane region" description="Helical" evidence="1">
    <location>
        <begin position="12"/>
        <end position="42"/>
    </location>
</feature>
<dbReference type="RefSeq" id="WP_210595853.1">
    <property type="nucleotide sequence ID" value="NZ_JAGKSQ010000001.1"/>
</dbReference>
<name>A0A941ANE8_9BACI</name>
<evidence type="ECO:0000313" key="3">
    <source>
        <dbReference type="Proteomes" id="UP000678228"/>
    </source>
</evidence>
<accession>A0A941ANE8</accession>
<evidence type="ECO:0000256" key="1">
    <source>
        <dbReference type="SAM" id="Phobius"/>
    </source>
</evidence>
<gene>
    <name evidence="2" type="ORF">J7W16_03810</name>
</gene>